<dbReference type="EMBL" id="AP023086">
    <property type="protein sequence ID" value="BCD98970.1"/>
    <property type="molecule type" value="Genomic_DNA"/>
</dbReference>
<keyword evidence="13" id="KW-1185">Reference proteome</keyword>
<evidence type="ECO:0000313" key="13">
    <source>
        <dbReference type="Proteomes" id="UP001320119"/>
    </source>
</evidence>
<keyword evidence="7" id="KW-0653">Protein transport</keyword>
<dbReference type="PANTHER" id="PTHR33909:SF1">
    <property type="entry name" value="SEC TRANSLOCON ACCESSORY COMPLEX SUBUNIT YAJC"/>
    <property type="match status" value="1"/>
</dbReference>
<evidence type="ECO:0000256" key="10">
    <source>
        <dbReference type="ARBA" id="ARBA00023136"/>
    </source>
</evidence>
<evidence type="ECO:0000313" key="12">
    <source>
        <dbReference type="EMBL" id="BCD98970.1"/>
    </source>
</evidence>
<keyword evidence="6 11" id="KW-0812">Transmembrane</keyword>
<evidence type="ECO:0000256" key="7">
    <source>
        <dbReference type="ARBA" id="ARBA00022927"/>
    </source>
</evidence>
<comment type="similarity">
    <text evidence="2">Belongs to the YajC family.</text>
</comment>
<evidence type="ECO:0000256" key="2">
    <source>
        <dbReference type="ARBA" id="ARBA00006742"/>
    </source>
</evidence>
<dbReference type="GO" id="GO:0015031">
    <property type="term" value="P:protein transport"/>
    <property type="evidence" value="ECO:0007669"/>
    <property type="project" value="UniProtKB-KW"/>
</dbReference>
<dbReference type="PANTHER" id="PTHR33909">
    <property type="entry name" value="SEC TRANSLOCON ACCESSORY COMPLEX SUBUNIT YAJC"/>
    <property type="match status" value="1"/>
</dbReference>
<sequence>MSLLIPEAMAQDAGAQGGGDMFSLLMLVGLVVLMYFMMIRPQRKRQKEHEALVSGIAKGDEVVLTSGMLGKVVEVDESYIAVDTGEGVKLRFQKSAVHAVLPKGTMKSI</sequence>
<dbReference type="Proteomes" id="UP001320119">
    <property type="component" value="Chromosome"/>
</dbReference>
<dbReference type="PRINTS" id="PR01853">
    <property type="entry name" value="YAJCTRNLCASE"/>
</dbReference>
<evidence type="ECO:0000256" key="6">
    <source>
        <dbReference type="ARBA" id="ARBA00022692"/>
    </source>
</evidence>
<gene>
    <name evidence="12" type="ORF">MARGE09_P3171</name>
</gene>
<keyword evidence="8 11" id="KW-1133">Transmembrane helix</keyword>
<feature type="transmembrane region" description="Helical" evidence="11">
    <location>
        <begin position="21"/>
        <end position="39"/>
    </location>
</feature>
<evidence type="ECO:0000256" key="5">
    <source>
        <dbReference type="ARBA" id="ARBA00022475"/>
    </source>
</evidence>
<dbReference type="NCBIfam" id="TIGR00739">
    <property type="entry name" value="yajC"/>
    <property type="match status" value="1"/>
</dbReference>
<dbReference type="GO" id="GO:0005886">
    <property type="term" value="C:plasma membrane"/>
    <property type="evidence" value="ECO:0007669"/>
    <property type="project" value="UniProtKB-SubCell"/>
</dbReference>
<dbReference type="Pfam" id="PF02699">
    <property type="entry name" value="YajC"/>
    <property type="match status" value="1"/>
</dbReference>
<dbReference type="SMART" id="SM01323">
    <property type="entry name" value="YajC"/>
    <property type="match status" value="1"/>
</dbReference>
<evidence type="ECO:0000256" key="3">
    <source>
        <dbReference type="ARBA" id="ARBA00014962"/>
    </source>
</evidence>
<reference evidence="12 13" key="1">
    <citation type="journal article" date="2022" name="IScience">
        <title>An ultrasensitive nanofiber-based assay for enzymatic hydrolysis and deep-sea microbial degradation of cellulose.</title>
        <authorList>
            <person name="Tsudome M."/>
            <person name="Tachioka M."/>
            <person name="Miyazaki M."/>
            <person name="Uchimura K."/>
            <person name="Tsuda M."/>
            <person name="Takaki Y."/>
            <person name="Deguchi S."/>
        </authorList>
    </citation>
    <scope>NUCLEOTIDE SEQUENCE [LARGE SCALE GENOMIC DNA]</scope>
    <source>
        <strain evidence="12 13">GE09</strain>
    </source>
</reference>
<comment type="subcellular location">
    <subcellularLocation>
        <location evidence="1">Cell membrane</location>
        <topology evidence="1">Single-pass membrane protein</topology>
    </subcellularLocation>
</comment>
<dbReference type="InterPro" id="IPR003849">
    <property type="entry name" value="Preprotein_translocase_YajC"/>
</dbReference>
<name>A0AAN2BLF4_9GAMM</name>
<evidence type="ECO:0000256" key="9">
    <source>
        <dbReference type="ARBA" id="ARBA00023010"/>
    </source>
</evidence>
<dbReference type="AlphaFoldDB" id="A0AAN2BLF4"/>
<evidence type="ECO:0000256" key="8">
    <source>
        <dbReference type="ARBA" id="ARBA00022989"/>
    </source>
</evidence>
<protein>
    <recommendedName>
        <fullName evidence="3">Sec translocon accessory complex subunit YajC</fullName>
    </recommendedName>
</protein>
<proteinExistence type="inferred from homology"/>
<keyword evidence="4" id="KW-0813">Transport</keyword>
<dbReference type="RefSeq" id="WP_236983756.1">
    <property type="nucleotide sequence ID" value="NZ_AP023086.1"/>
</dbReference>
<keyword evidence="10 11" id="KW-0472">Membrane</keyword>
<keyword evidence="9" id="KW-0811">Translocation</keyword>
<dbReference type="KEGG" id="marq:MARGE09_P3171"/>
<evidence type="ECO:0000256" key="1">
    <source>
        <dbReference type="ARBA" id="ARBA00004162"/>
    </source>
</evidence>
<evidence type="ECO:0000256" key="11">
    <source>
        <dbReference type="SAM" id="Phobius"/>
    </source>
</evidence>
<evidence type="ECO:0000256" key="4">
    <source>
        <dbReference type="ARBA" id="ARBA00022448"/>
    </source>
</evidence>
<accession>A0AAN2BLF4</accession>
<organism evidence="12 13">
    <name type="scientific">Marinagarivorans cellulosilyticus</name>
    <dbReference type="NCBI Taxonomy" id="2721545"/>
    <lineage>
        <taxon>Bacteria</taxon>
        <taxon>Pseudomonadati</taxon>
        <taxon>Pseudomonadota</taxon>
        <taxon>Gammaproteobacteria</taxon>
        <taxon>Cellvibrionales</taxon>
        <taxon>Cellvibrionaceae</taxon>
        <taxon>Marinagarivorans</taxon>
    </lineage>
</organism>
<keyword evidence="5" id="KW-1003">Cell membrane</keyword>